<keyword evidence="6 7" id="KW-0472">Membrane</keyword>
<proteinExistence type="inferred from homology"/>
<feature type="transmembrane region" description="Helical" evidence="7">
    <location>
        <begin position="103"/>
        <end position="123"/>
    </location>
</feature>
<dbReference type="InterPro" id="IPR013936">
    <property type="entry name" value="CRT-like"/>
</dbReference>
<keyword evidence="3" id="KW-0813">Transport</keyword>
<dbReference type="PANTHER" id="PTHR31326">
    <property type="entry name" value="PROTEIN CLT2, CHLOROPLASTIC"/>
    <property type="match status" value="1"/>
</dbReference>
<keyword evidence="5 7" id="KW-1133">Transmembrane helix</keyword>
<dbReference type="PANTHER" id="PTHR31326:SF3">
    <property type="entry name" value="PROTEIN CLT3, CHLOROPLASTIC"/>
    <property type="match status" value="1"/>
</dbReference>
<evidence type="ECO:0000256" key="2">
    <source>
        <dbReference type="ARBA" id="ARBA00006690"/>
    </source>
</evidence>
<evidence type="ECO:0000256" key="6">
    <source>
        <dbReference type="ARBA" id="ARBA00023136"/>
    </source>
</evidence>
<organism evidence="8 9">
    <name type="scientific">Ensete ventricosum</name>
    <name type="common">Abyssinian banana</name>
    <name type="synonym">Musa ensete</name>
    <dbReference type="NCBI Taxonomy" id="4639"/>
    <lineage>
        <taxon>Eukaryota</taxon>
        <taxon>Viridiplantae</taxon>
        <taxon>Streptophyta</taxon>
        <taxon>Embryophyta</taxon>
        <taxon>Tracheophyta</taxon>
        <taxon>Spermatophyta</taxon>
        <taxon>Magnoliopsida</taxon>
        <taxon>Liliopsida</taxon>
        <taxon>Zingiberales</taxon>
        <taxon>Musaceae</taxon>
        <taxon>Ensete</taxon>
    </lineage>
</organism>
<dbReference type="GO" id="GO:0016020">
    <property type="term" value="C:membrane"/>
    <property type="evidence" value="ECO:0007669"/>
    <property type="project" value="UniProtKB-SubCell"/>
</dbReference>
<accession>A0A427ABC4</accession>
<sequence length="135" mass="15191">MYEILVCKLLPAHTGRPILMVHHEIGYLGAKYIMHFGRPCFKKLSYILMLEDYSNLMITVMNLEQSRLLFCFETYGWHSLFSVPLAIYAFTLPLPYIGEASSLPTGFIAGAAVLVSGLLLYCWAPSRSPSHTQVS</sequence>
<gene>
    <name evidence="8" type="ORF">B296_00025923</name>
</gene>
<evidence type="ECO:0000313" key="8">
    <source>
        <dbReference type="EMBL" id="RRT73512.1"/>
    </source>
</evidence>
<dbReference type="Proteomes" id="UP000287651">
    <property type="component" value="Unassembled WGS sequence"/>
</dbReference>
<feature type="transmembrane region" description="Helical" evidence="7">
    <location>
        <begin position="75"/>
        <end position="97"/>
    </location>
</feature>
<evidence type="ECO:0000256" key="1">
    <source>
        <dbReference type="ARBA" id="ARBA00004141"/>
    </source>
</evidence>
<comment type="caution">
    <text evidence="8">The sequence shown here is derived from an EMBL/GenBank/DDBJ whole genome shotgun (WGS) entry which is preliminary data.</text>
</comment>
<comment type="subcellular location">
    <subcellularLocation>
        <location evidence="1">Membrane</location>
        <topology evidence="1">Multi-pass membrane protein</topology>
    </subcellularLocation>
</comment>
<evidence type="ECO:0000313" key="9">
    <source>
        <dbReference type="Proteomes" id="UP000287651"/>
    </source>
</evidence>
<keyword evidence="4 7" id="KW-0812">Transmembrane</keyword>
<evidence type="ECO:0000256" key="4">
    <source>
        <dbReference type="ARBA" id="ARBA00022692"/>
    </source>
</evidence>
<evidence type="ECO:0000256" key="7">
    <source>
        <dbReference type="SAM" id="Phobius"/>
    </source>
</evidence>
<comment type="similarity">
    <text evidence="2">Belongs to the CRT-like transporter family.</text>
</comment>
<evidence type="ECO:0000256" key="5">
    <source>
        <dbReference type="ARBA" id="ARBA00022989"/>
    </source>
</evidence>
<dbReference type="AlphaFoldDB" id="A0A427ABC4"/>
<protein>
    <submittedName>
        <fullName evidence="8">Uncharacterized protein</fullName>
    </submittedName>
</protein>
<name>A0A427ABC4_ENSVE</name>
<evidence type="ECO:0000256" key="3">
    <source>
        <dbReference type="ARBA" id="ARBA00022448"/>
    </source>
</evidence>
<dbReference type="EMBL" id="AMZH03003073">
    <property type="protein sequence ID" value="RRT73512.1"/>
    <property type="molecule type" value="Genomic_DNA"/>
</dbReference>
<reference evidence="8 9" key="1">
    <citation type="journal article" date="2014" name="Agronomy (Basel)">
        <title>A Draft Genome Sequence for Ensete ventricosum, the Drought-Tolerant Tree Against Hunger.</title>
        <authorList>
            <person name="Harrison J."/>
            <person name="Moore K.A."/>
            <person name="Paszkiewicz K."/>
            <person name="Jones T."/>
            <person name="Grant M."/>
            <person name="Ambacheew D."/>
            <person name="Muzemil S."/>
            <person name="Studholme D.J."/>
        </authorList>
    </citation>
    <scope>NUCLEOTIDE SEQUENCE [LARGE SCALE GENOMIC DNA]</scope>
</reference>